<dbReference type="PANTHER" id="PTHR40266:SF2">
    <property type="entry name" value="TOXIN HIGB-1"/>
    <property type="match status" value="1"/>
</dbReference>
<evidence type="ECO:0000313" key="1">
    <source>
        <dbReference type="EMBL" id="EHK56668.1"/>
    </source>
</evidence>
<dbReference type="OrthoDB" id="9801102at2"/>
<dbReference type="Proteomes" id="UP000003250">
    <property type="component" value="Unassembled WGS sequence"/>
</dbReference>
<dbReference type="RefSeq" id="WP_008836384.1">
    <property type="nucleotide sequence ID" value="NZ_AHAM01000108.1"/>
</dbReference>
<keyword evidence="2" id="KW-1185">Reference proteome</keyword>
<name>H0HRH4_9HYPH</name>
<dbReference type="Pfam" id="PF05015">
    <property type="entry name" value="HigB-like_toxin"/>
    <property type="match status" value="1"/>
</dbReference>
<organism evidence="1 2">
    <name type="scientific">Mesorhizobium alhagi CCNWXJ12-2</name>
    <dbReference type="NCBI Taxonomy" id="1107882"/>
    <lineage>
        <taxon>Bacteria</taxon>
        <taxon>Pseudomonadati</taxon>
        <taxon>Pseudomonadota</taxon>
        <taxon>Alphaproteobacteria</taxon>
        <taxon>Hyphomicrobiales</taxon>
        <taxon>Phyllobacteriaceae</taxon>
        <taxon>Allomesorhizobium</taxon>
    </lineage>
</organism>
<proteinExistence type="predicted"/>
<sequence length="94" mass="10739">MKIRSVRHRGLKRFIEDDDGRGIKPELINRTRNVLAVLISAQDMDEVRGPPGWRIHQLTGDRAGTWSISVSGNWRITFDLDGAEIANLDIEDYH</sequence>
<dbReference type="EMBL" id="AHAM01000108">
    <property type="protein sequence ID" value="EHK56668.1"/>
    <property type="molecule type" value="Genomic_DNA"/>
</dbReference>
<dbReference type="InterPro" id="IPR035093">
    <property type="entry name" value="RelE/ParE_toxin_dom_sf"/>
</dbReference>
<reference evidence="1 2" key="1">
    <citation type="journal article" date="2012" name="J. Bacteriol.">
        <title>Draft Genome Sequence of Mesorhizobium alhagi CCNWXJ12-2T, a Novel Salt-Resistant Species Isolated from the Desert of Northwestern China.</title>
        <authorList>
            <person name="Zhou M."/>
            <person name="Chen W."/>
            <person name="Chen H."/>
            <person name="Wei G."/>
        </authorList>
    </citation>
    <scope>NUCLEOTIDE SEQUENCE [LARGE SCALE GENOMIC DNA]</scope>
    <source>
        <strain evidence="1 2">CCNWXJ12-2</strain>
    </source>
</reference>
<dbReference type="SUPFAM" id="SSF143011">
    <property type="entry name" value="RelE-like"/>
    <property type="match status" value="1"/>
</dbReference>
<dbReference type="Gene3D" id="3.30.2310.20">
    <property type="entry name" value="RelE-like"/>
    <property type="match status" value="1"/>
</dbReference>
<dbReference type="PANTHER" id="PTHR40266">
    <property type="entry name" value="TOXIN HIGB-1"/>
    <property type="match status" value="1"/>
</dbReference>
<dbReference type="AlphaFoldDB" id="H0HRH4"/>
<evidence type="ECO:0000313" key="2">
    <source>
        <dbReference type="Proteomes" id="UP000003250"/>
    </source>
</evidence>
<gene>
    <name evidence="1" type="ORF">MAXJ12_13796</name>
</gene>
<dbReference type="PATRIC" id="fig|1107882.3.peg.2692"/>
<protein>
    <submittedName>
        <fullName evidence="1">Plasmid maintenance system killer</fullName>
    </submittedName>
</protein>
<dbReference type="InterPro" id="IPR007711">
    <property type="entry name" value="HigB-1"/>
</dbReference>
<accession>H0HRH4</accession>